<gene>
    <name evidence="2" type="ORF">SAMN05421810_103162</name>
</gene>
<name>A0A1I5SJW4_9PSEU</name>
<protein>
    <recommendedName>
        <fullName evidence="4">HSP18 transcriptional regulator</fullName>
    </recommendedName>
</protein>
<reference evidence="3" key="1">
    <citation type="submission" date="2016-10" db="EMBL/GenBank/DDBJ databases">
        <authorList>
            <person name="Varghese N."/>
            <person name="Submissions S."/>
        </authorList>
    </citation>
    <scope>NUCLEOTIDE SEQUENCE [LARGE SCALE GENOMIC DNA]</scope>
    <source>
        <strain evidence="3">CGMCC 4.5579</strain>
    </source>
</reference>
<sequence>MYGDVGEALDRVREVVRRDLGELDVPEVVTALTLLHQLRSELSGWEPELIGRARELGASWAELAPALGVASRQAAERRYLRLRPSEKGGATGEQRVRAVRDQRAGDRAVGQWARDNSATLRGLAGEVGAVRGLSPAGQRSTRAVHRALAADDATALLPPLAEARRHLAESHPELAERIDSLSDEVDQLRRSATTRRRGR</sequence>
<dbReference type="EMBL" id="FOWW01000003">
    <property type="protein sequence ID" value="SFP71003.1"/>
    <property type="molecule type" value="Genomic_DNA"/>
</dbReference>
<feature type="compositionally biased region" description="Basic and acidic residues" evidence="1">
    <location>
        <begin position="167"/>
        <end position="180"/>
    </location>
</feature>
<organism evidence="2 3">
    <name type="scientific">Amycolatopsis arida</name>
    <dbReference type="NCBI Taxonomy" id="587909"/>
    <lineage>
        <taxon>Bacteria</taxon>
        <taxon>Bacillati</taxon>
        <taxon>Actinomycetota</taxon>
        <taxon>Actinomycetes</taxon>
        <taxon>Pseudonocardiales</taxon>
        <taxon>Pseudonocardiaceae</taxon>
        <taxon>Amycolatopsis</taxon>
    </lineage>
</organism>
<keyword evidence="3" id="KW-1185">Reference proteome</keyword>
<accession>A0A1I5SJW4</accession>
<evidence type="ECO:0000313" key="3">
    <source>
        <dbReference type="Proteomes" id="UP000198727"/>
    </source>
</evidence>
<evidence type="ECO:0000256" key="1">
    <source>
        <dbReference type="SAM" id="MobiDB-lite"/>
    </source>
</evidence>
<evidence type="ECO:0008006" key="4">
    <source>
        <dbReference type="Google" id="ProtNLM"/>
    </source>
</evidence>
<evidence type="ECO:0000313" key="2">
    <source>
        <dbReference type="EMBL" id="SFP71003.1"/>
    </source>
</evidence>
<dbReference type="AlphaFoldDB" id="A0A1I5SJW4"/>
<proteinExistence type="predicted"/>
<dbReference type="Proteomes" id="UP000198727">
    <property type="component" value="Unassembled WGS sequence"/>
</dbReference>
<feature type="region of interest" description="Disordered" evidence="1">
    <location>
        <begin position="167"/>
        <end position="199"/>
    </location>
</feature>